<evidence type="ECO:0000313" key="1">
    <source>
        <dbReference type="EMBL" id="GAT90191.1"/>
    </source>
</evidence>
<comment type="caution">
    <text evidence="1">The sequence shown here is derived from an EMBL/GenBank/DDBJ whole genome shotgun (WGS) entry which is preliminary data.</text>
</comment>
<accession>A0A0C2VV51</accession>
<name>A0A0C2VV51_9LACO</name>
<dbReference type="AlphaFoldDB" id="A0A0C2VV51"/>
<sequence length="93" mass="11608">MYWTDERIMTYRAKIKGAWYVQKFQQYYQFDLRKPEDKMRMYRQLEPKTIKSYFDDLIDTYEKQFLEQLDNMSTDDLLETLDSLRDEGYIDIM</sequence>
<dbReference type="Proteomes" id="UP000186588">
    <property type="component" value="Unassembled WGS sequence"/>
</dbReference>
<organism evidence="1 2">
    <name type="scientific">Apilactobacillus kunkeei</name>
    <dbReference type="NCBI Taxonomy" id="148814"/>
    <lineage>
        <taxon>Bacteria</taxon>
        <taxon>Bacillati</taxon>
        <taxon>Bacillota</taxon>
        <taxon>Bacilli</taxon>
        <taxon>Lactobacillales</taxon>
        <taxon>Lactobacillaceae</taxon>
        <taxon>Apilactobacillus</taxon>
    </lineage>
</organism>
<dbReference type="RefSeq" id="WP_041153129.1">
    <property type="nucleotide sequence ID" value="NZ_BDDX01000002.1"/>
</dbReference>
<evidence type="ECO:0000313" key="2">
    <source>
        <dbReference type="Proteomes" id="UP000186588"/>
    </source>
</evidence>
<dbReference type="EMBL" id="BDDX01000002">
    <property type="protein sequence ID" value="GAT90191.1"/>
    <property type="molecule type" value="Genomic_DNA"/>
</dbReference>
<reference evidence="1 2" key="1">
    <citation type="journal article" date="2016" name="Syst. Appl. Microbiol.">
        <title>Genomic characterization of a fructophilic bee symbiont Lactobacillus kunkeei reveals its niche-specific adaptation.</title>
        <authorList>
            <person name="Maeno S."/>
            <person name="Tanizawa Y."/>
            <person name="Kanesaki Y."/>
            <person name="Kubota E."/>
            <person name="Kumar H."/>
            <person name="Dicks L."/>
            <person name="Salminen S."/>
            <person name="Nakagawa J."/>
            <person name="Arita M."/>
            <person name="Endo A."/>
        </authorList>
    </citation>
    <scope>NUCLEOTIDE SEQUENCE [LARGE SCALE GENOMIC DNA]</scope>
    <source>
        <strain evidence="1 2">FF30-6</strain>
    </source>
</reference>
<proteinExistence type="predicted"/>
<protein>
    <submittedName>
        <fullName evidence="1">Uncharacterized protein</fullName>
    </submittedName>
</protein>
<gene>
    <name evidence="1" type="ORF">FF306_00286</name>
</gene>
<dbReference type="PATRIC" id="fig|148814.6.peg.606"/>